<protein>
    <recommendedName>
        <fullName evidence="13">LOB domain-containing protein</fullName>
    </recommendedName>
</protein>
<organism evidence="11 12">
    <name type="scientific">Arachis hypogaea</name>
    <name type="common">Peanut</name>
    <dbReference type="NCBI Taxonomy" id="3818"/>
    <lineage>
        <taxon>Eukaryota</taxon>
        <taxon>Viridiplantae</taxon>
        <taxon>Streptophyta</taxon>
        <taxon>Embryophyta</taxon>
        <taxon>Tracheophyta</taxon>
        <taxon>Spermatophyta</taxon>
        <taxon>Magnoliopsida</taxon>
        <taxon>eudicotyledons</taxon>
        <taxon>Gunneridae</taxon>
        <taxon>Pentapetalae</taxon>
        <taxon>rosids</taxon>
        <taxon>fabids</taxon>
        <taxon>Fabales</taxon>
        <taxon>Fabaceae</taxon>
        <taxon>Papilionoideae</taxon>
        <taxon>50 kb inversion clade</taxon>
        <taxon>dalbergioids sensu lato</taxon>
        <taxon>Dalbergieae</taxon>
        <taxon>Pterocarpus clade</taxon>
        <taxon>Arachis</taxon>
    </lineage>
</organism>
<evidence type="ECO:0000256" key="9">
    <source>
        <dbReference type="ARBA" id="ARBA00023242"/>
    </source>
</evidence>
<evidence type="ECO:0000256" key="10">
    <source>
        <dbReference type="ARBA" id="ARBA00023294"/>
    </source>
</evidence>
<dbReference type="GO" id="GO:0005634">
    <property type="term" value="C:nucleus"/>
    <property type="evidence" value="ECO:0007669"/>
    <property type="project" value="UniProtKB-SubCell"/>
</dbReference>
<dbReference type="GO" id="GO:0046872">
    <property type="term" value="F:metal ion binding"/>
    <property type="evidence" value="ECO:0007669"/>
    <property type="project" value="UniProtKB-KW"/>
</dbReference>
<dbReference type="GO" id="GO:0003700">
    <property type="term" value="F:DNA-binding transcription factor activity"/>
    <property type="evidence" value="ECO:0007669"/>
    <property type="project" value="InterPro"/>
</dbReference>
<dbReference type="GO" id="GO:0045893">
    <property type="term" value="P:positive regulation of DNA-templated transcription"/>
    <property type="evidence" value="ECO:0007669"/>
    <property type="project" value="TreeGrafter"/>
</dbReference>
<evidence type="ECO:0000256" key="4">
    <source>
        <dbReference type="ARBA" id="ARBA00022723"/>
    </source>
</evidence>
<dbReference type="AlphaFoldDB" id="A0A444Z9I9"/>
<keyword evidence="10" id="KW-0927">Auxin signaling pathway</keyword>
<keyword evidence="5" id="KW-0862">Zinc</keyword>
<keyword evidence="7" id="KW-0238">DNA-binding</keyword>
<proteinExistence type="inferred from homology"/>
<keyword evidence="12" id="KW-1185">Reference proteome</keyword>
<dbReference type="STRING" id="3818.A0A444Z9I9"/>
<dbReference type="Pfam" id="PF05142">
    <property type="entry name" value="DUF702"/>
    <property type="match status" value="1"/>
</dbReference>
<evidence type="ECO:0000256" key="1">
    <source>
        <dbReference type="ARBA" id="ARBA00004123"/>
    </source>
</evidence>
<keyword evidence="4" id="KW-0479">Metal-binding</keyword>
<sequence length="68" mass="7962">MRCRTCCKSRGFDCQTHVKSTSVPASKRRERQQQLASIQQQQFLAANVLKRQRDHVWWLATAEKEDEG</sequence>
<dbReference type="GO" id="GO:0009851">
    <property type="term" value="P:auxin biosynthetic process"/>
    <property type="evidence" value="ECO:0007669"/>
    <property type="project" value="UniProtKB-KW"/>
</dbReference>
<evidence type="ECO:0000313" key="12">
    <source>
        <dbReference type="Proteomes" id="UP000289738"/>
    </source>
</evidence>
<dbReference type="Proteomes" id="UP000289738">
    <property type="component" value="Chromosome B05"/>
</dbReference>
<keyword evidence="9" id="KW-0539">Nucleus</keyword>
<dbReference type="PANTHER" id="PTHR31604:SF4">
    <property type="entry name" value="PROTEIN SHORT INTERNODES"/>
    <property type="match status" value="1"/>
</dbReference>
<comment type="caution">
    <text evidence="11">The sequence shown here is derived from an EMBL/GenBank/DDBJ whole genome shotgun (WGS) entry which is preliminary data.</text>
</comment>
<dbReference type="PANTHER" id="PTHR31604">
    <property type="entry name" value="PROTEIN LATERAL ROOT PRIMORDIUM 1"/>
    <property type="match status" value="1"/>
</dbReference>
<evidence type="ECO:0000256" key="2">
    <source>
        <dbReference type="ARBA" id="ARBA00006911"/>
    </source>
</evidence>
<dbReference type="GO" id="GO:0009734">
    <property type="term" value="P:auxin-activated signaling pathway"/>
    <property type="evidence" value="ECO:0007669"/>
    <property type="project" value="UniProtKB-KW"/>
</dbReference>
<name>A0A444Z9I9_ARAHY</name>
<gene>
    <name evidence="11" type="ORF">Ahy_B05g079316</name>
</gene>
<dbReference type="GO" id="GO:0003677">
    <property type="term" value="F:DNA binding"/>
    <property type="evidence" value="ECO:0007669"/>
    <property type="project" value="UniProtKB-KW"/>
</dbReference>
<comment type="similarity">
    <text evidence="2">Belongs to the SHI protein family.</text>
</comment>
<dbReference type="EMBL" id="SDMP01000015">
    <property type="protein sequence ID" value="RYR10842.1"/>
    <property type="molecule type" value="Genomic_DNA"/>
</dbReference>
<evidence type="ECO:0008006" key="13">
    <source>
        <dbReference type="Google" id="ProtNLM"/>
    </source>
</evidence>
<keyword evidence="8" id="KW-0010">Activator</keyword>
<reference evidence="11 12" key="1">
    <citation type="submission" date="2019-01" db="EMBL/GenBank/DDBJ databases">
        <title>Sequencing of cultivated peanut Arachis hypogaea provides insights into genome evolution and oil improvement.</title>
        <authorList>
            <person name="Chen X."/>
        </authorList>
    </citation>
    <scope>NUCLEOTIDE SEQUENCE [LARGE SCALE GENOMIC DNA]</scope>
    <source>
        <strain evidence="12">cv. Fuhuasheng</strain>
        <tissue evidence="11">Leaves</tissue>
    </source>
</reference>
<accession>A0A444Z9I9</accession>
<evidence type="ECO:0000256" key="6">
    <source>
        <dbReference type="ARBA" id="ARBA00023070"/>
    </source>
</evidence>
<evidence type="ECO:0000256" key="3">
    <source>
        <dbReference type="ARBA" id="ARBA00022473"/>
    </source>
</evidence>
<comment type="subcellular location">
    <subcellularLocation>
        <location evidence="1">Nucleus</location>
    </subcellularLocation>
</comment>
<evidence type="ECO:0000256" key="7">
    <source>
        <dbReference type="ARBA" id="ARBA00023125"/>
    </source>
</evidence>
<dbReference type="InterPro" id="IPR006510">
    <property type="entry name" value="Znf_LRP1"/>
</dbReference>
<evidence type="ECO:0000256" key="8">
    <source>
        <dbReference type="ARBA" id="ARBA00023159"/>
    </source>
</evidence>
<keyword evidence="3" id="KW-0217">Developmental protein</keyword>
<evidence type="ECO:0000256" key="5">
    <source>
        <dbReference type="ARBA" id="ARBA00022833"/>
    </source>
</evidence>
<keyword evidence="6" id="KW-0073">Auxin biosynthesis</keyword>
<dbReference type="InterPro" id="IPR007818">
    <property type="entry name" value="SHI"/>
</dbReference>
<dbReference type="NCBIfam" id="TIGR01623">
    <property type="entry name" value="put_zinc_LRP1"/>
    <property type="match status" value="1"/>
</dbReference>
<evidence type="ECO:0000313" key="11">
    <source>
        <dbReference type="EMBL" id="RYR10842.1"/>
    </source>
</evidence>